<dbReference type="EMBL" id="CP000473">
    <property type="protein sequence ID" value="ABJ85353.1"/>
    <property type="molecule type" value="Genomic_DNA"/>
</dbReference>
<dbReference type="Gene3D" id="3.60.15.10">
    <property type="entry name" value="Ribonuclease Z/Hydroxyacylglutathione hydrolase-like"/>
    <property type="match status" value="1"/>
</dbReference>
<dbReference type="HOGENOM" id="CLU_056342_0_0_0"/>
<dbReference type="SMART" id="SM00849">
    <property type="entry name" value="Lactamase_B"/>
    <property type="match status" value="1"/>
</dbReference>
<protein>
    <submittedName>
        <fullName evidence="3">Beta-lactamase domain protein</fullName>
    </submittedName>
</protein>
<evidence type="ECO:0000256" key="1">
    <source>
        <dbReference type="SAM" id="SignalP"/>
    </source>
</evidence>
<dbReference type="SUPFAM" id="SSF56281">
    <property type="entry name" value="Metallo-hydrolase/oxidoreductase"/>
    <property type="match status" value="1"/>
</dbReference>
<feature type="domain" description="Metallo-beta-lactamase" evidence="2">
    <location>
        <begin position="51"/>
        <end position="237"/>
    </location>
</feature>
<keyword evidence="1" id="KW-0732">Signal</keyword>
<sequence length="319" mass="35134" precursor="true">MRRPRLFLVTGFITLAAAAFFATRTQASAGEIKLVVPGVWFREGDLENLGHSNNTIIEMKDYLIIVDANFPSGARLAMEAAKRISDKPVKYVFDTHHHGDHAYGNSVWTKAGATTLAYVGVAEEMKRFEPARWQDTAKSRDDVRDLHEAAPEPPAQTFDKSPFTLKDSTREVRFYHFGWAHTRGDAFVYLPKEHVLCTGDAVVNGPYNFTGDANVGNWVKVIRAAQTLTVEHVLPGHGPTGGPEVLEGQVRFINELHKAVEAAIKQGKTLEAVVPSGAKTTTITLPASVKNWTGPGLPGQVRDTWEEITQKKPHGDITK</sequence>
<dbReference type="CDD" id="cd16282">
    <property type="entry name" value="metallo-hydrolase-like_MBL-fold"/>
    <property type="match status" value="1"/>
</dbReference>
<dbReference type="InterPro" id="IPR050855">
    <property type="entry name" value="NDM-1-like"/>
</dbReference>
<reference evidence="3" key="1">
    <citation type="submission" date="2006-10" db="EMBL/GenBank/DDBJ databases">
        <title>Complete sequence of Solibacter usitatus Ellin6076.</title>
        <authorList>
            <consortium name="US DOE Joint Genome Institute"/>
            <person name="Copeland A."/>
            <person name="Lucas S."/>
            <person name="Lapidus A."/>
            <person name="Barry K."/>
            <person name="Detter J.C."/>
            <person name="Glavina del Rio T."/>
            <person name="Hammon N."/>
            <person name="Israni S."/>
            <person name="Dalin E."/>
            <person name="Tice H."/>
            <person name="Pitluck S."/>
            <person name="Thompson L.S."/>
            <person name="Brettin T."/>
            <person name="Bruce D."/>
            <person name="Han C."/>
            <person name="Tapia R."/>
            <person name="Gilna P."/>
            <person name="Schmutz J."/>
            <person name="Larimer F."/>
            <person name="Land M."/>
            <person name="Hauser L."/>
            <person name="Kyrpides N."/>
            <person name="Mikhailova N."/>
            <person name="Janssen P.H."/>
            <person name="Kuske C.R."/>
            <person name="Richardson P."/>
        </authorList>
    </citation>
    <scope>NUCLEOTIDE SEQUENCE</scope>
    <source>
        <strain evidence="3">Ellin6076</strain>
    </source>
</reference>
<evidence type="ECO:0000259" key="2">
    <source>
        <dbReference type="SMART" id="SM00849"/>
    </source>
</evidence>
<feature type="signal peptide" evidence="1">
    <location>
        <begin position="1"/>
        <end position="29"/>
    </location>
</feature>
<dbReference type="InterPro" id="IPR001279">
    <property type="entry name" value="Metallo-B-lactamas"/>
</dbReference>
<dbReference type="KEGG" id="sus:Acid_4392"/>
<dbReference type="PANTHER" id="PTHR42951:SF20">
    <property type="entry name" value="BETA LACTAMASE"/>
    <property type="match status" value="1"/>
</dbReference>
<name>Q01YB2_SOLUE</name>
<dbReference type="PANTHER" id="PTHR42951">
    <property type="entry name" value="METALLO-BETA-LACTAMASE DOMAIN-CONTAINING"/>
    <property type="match status" value="1"/>
</dbReference>
<proteinExistence type="predicted"/>
<evidence type="ECO:0000313" key="3">
    <source>
        <dbReference type="EMBL" id="ABJ85353.1"/>
    </source>
</evidence>
<dbReference type="OrthoDB" id="420651at2"/>
<feature type="chain" id="PRO_5005360356" evidence="1">
    <location>
        <begin position="30"/>
        <end position="319"/>
    </location>
</feature>
<dbReference type="AlphaFoldDB" id="Q01YB2"/>
<dbReference type="STRING" id="234267.Acid_4392"/>
<dbReference type="InterPro" id="IPR036866">
    <property type="entry name" value="RibonucZ/Hydroxyglut_hydro"/>
</dbReference>
<organism evidence="3">
    <name type="scientific">Solibacter usitatus (strain Ellin6076)</name>
    <dbReference type="NCBI Taxonomy" id="234267"/>
    <lineage>
        <taxon>Bacteria</taxon>
        <taxon>Pseudomonadati</taxon>
        <taxon>Acidobacteriota</taxon>
        <taxon>Terriglobia</taxon>
        <taxon>Bryobacterales</taxon>
        <taxon>Solibacteraceae</taxon>
        <taxon>Candidatus Solibacter</taxon>
    </lineage>
</organism>
<accession>Q01YB2</accession>
<dbReference type="InParanoid" id="Q01YB2"/>
<dbReference type="Pfam" id="PF00753">
    <property type="entry name" value="Lactamase_B"/>
    <property type="match status" value="1"/>
</dbReference>
<gene>
    <name evidence="3" type="ordered locus">Acid_4392</name>
</gene>
<dbReference type="eggNOG" id="COG0491">
    <property type="taxonomic scope" value="Bacteria"/>
</dbReference>